<feature type="region of interest" description="Disordered" evidence="2">
    <location>
        <begin position="290"/>
        <end position="366"/>
    </location>
</feature>
<feature type="domain" description="Cyclin-like" evidence="3">
    <location>
        <begin position="69"/>
        <end position="154"/>
    </location>
</feature>
<dbReference type="OrthoDB" id="244495at2759"/>
<comment type="similarity">
    <text evidence="1">Belongs to the cyclin family.</text>
</comment>
<dbReference type="CDD" id="cd20557">
    <property type="entry name" value="CYCLIN_ScPCL1-like"/>
    <property type="match status" value="1"/>
</dbReference>
<keyword evidence="1" id="KW-0195">Cyclin</keyword>
<name>A0A0D0BRW9_9AGAR</name>
<feature type="region of interest" description="Disordered" evidence="2">
    <location>
        <begin position="416"/>
        <end position="447"/>
    </location>
</feature>
<reference evidence="4 5" key="1">
    <citation type="submission" date="2014-04" db="EMBL/GenBank/DDBJ databases">
        <title>Evolutionary Origins and Diversification of the Mycorrhizal Mutualists.</title>
        <authorList>
            <consortium name="DOE Joint Genome Institute"/>
            <consortium name="Mycorrhizal Genomics Consortium"/>
            <person name="Kohler A."/>
            <person name="Kuo A."/>
            <person name="Nagy L.G."/>
            <person name="Floudas D."/>
            <person name="Copeland A."/>
            <person name="Barry K.W."/>
            <person name="Cichocki N."/>
            <person name="Veneault-Fourrey C."/>
            <person name="LaButti K."/>
            <person name="Lindquist E.A."/>
            <person name="Lipzen A."/>
            <person name="Lundell T."/>
            <person name="Morin E."/>
            <person name="Murat C."/>
            <person name="Riley R."/>
            <person name="Ohm R."/>
            <person name="Sun H."/>
            <person name="Tunlid A."/>
            <person name="Henrissat B."/>
            <person name="Grigoriev I.V."/>
            <person name="Hibbett D.S."/>
            <person name="Martin F."/>
        </authorList>
    </citation>
    <scope>NUCLEOTIDE SEQUENCE [LARGE SCALE GENOMIC DNA]</scope>
    <source>
        <strain evidence="4 5">FD-317 M1</strain>
    </source>
</reference>
<dbReference type="Gene3D" id="1.10.472.10">
    <property type="entry name" value="Cyclin-like"/>
    <property type="match status" value="1"/>
</dbReference>
<dbReference type="InterPro" id="IPR013922">
    <property type="entry name" value="Cyclin_PHO80-like"/>
</dbReference>
<evidence type="ECO:0000259" key="3">
    <source>
        <dbReference type="SMART" id="SM00385"/>
    </source>
</evidence>
<dbReference type="InterPro" id="IPR013763">
    <property type="entry name" value="Cyclin-like_dom"/>
</dbReference>
<feature type="compositionally biased region" description="Basic and acidic residues" evidence="2">
    <location>
        <begin position="302"/>
        <end position="325"/>
    </location>
</feature>
<dbReference type="InterPro" id="IPR036915">
    <property type="entry name" value="Cyclin-like_sf"/>
</dbReference>
<dbReference type="EMBL" id="KN834787">
    <property type="protein sequence ID" value="KIK57986.1"/>
    <property type="molecule type" value="Genomic_DNA"/>
</dbReference>
<protein>
    <recommendedName>
        <fullName evidence="3">Cyclin-like domain-containing protein</fullName>
    </recommendedName>
</protein>
<gene>
    <name evidence="4" type="ORF">GYMLUDRAFT_45554</name>
</gene>
<dbReference type="GO" id="GO:0016538">
    <property type="term" value="F:cyclin-dependent protein serine/threonine kinase regulator activity"/>
    <property type="evidence" value="ECO:0007669"/>
    <property type="project" value="TreeGrafter"/>
</dbReference>
<dbReference type="GO" id="GO:0005634">
    <property type="term" value="C:nucleus"/>
    <property type="evidence" value="ECO:0007669"/>
    <property type="project" value="TreeGrafter"/>
</dbReference>
<evidence type="ECO:0000256" key="2">
    <source>
        <dbReference type="SAM" id="MobiDB-lite"/>
    </source>
</evidence>
<dbReference type="Pfam" id="PF00134">
    <property type="entry name" value="Cyclin_N"/>
    <property type="match status" value="1"/>
</dbReference>
<dbReference type="PANTHER" id="PTHR15615:SF108">
    <property type="entry name" value="PROTEIN CNPPD1"/>
    <property type="match status" value="1"/>
</dbReference>
<dbReference type="InterPro" id="IPR006671">
    <property type="entry name" value="Cyclin_N"/>
</dbReference>
<organism evidence="4 5">
    <name type="scientific">Collybiopsis luxurians FD-317 M1</name>
    <dbReference type="NCBI Taxonomy" id="944289"/>
    <lineage>
        <taxon>Eukaryota</taxon>
        <taxon>Fungi</taxon>
        <taxon>Dikarya</taxon>
        <taxon>Basidiomycota</taxon>
        <taxon>Agaricomycotina</taxon>
        <taxon>Agaricomycetes</taxon>
        <taxon>Agaricomycetidae</taxon>
        <taxon>Agaricales</taxon>
        <taxon>Marasmiineae</taxon>
        <taxon>Omphalotaceae</taxon>
        <taxon>Collybiopsis</taxon>
        <taxon>Collybiopsis luxurians</taxon>
    </lineage>
</organism>
<evidence type="ECO:0000313" key="5">
    <source>
        <dbReference type="Proteomes" id="UP000053593"/>
    </source>
</evidence>
<feature type="compositionally biased region" description="Polar residues" evidence="2">
    <location>
        <begin position="232"/>
        <end position="244"/>
    </location>
</feature>
<evidence type="ECO:0000256" key="1">
    <source>
        <dbReference type="RuleBase" id="RU000383"/>
    </source>
</evidence>
<dbReference type="PANTHER" id="PTHR15615">
    <property type="match status" value="1"/>
</dbReference>
<evidence type="ECO:0000313" key="4">
    <source>
        <dbReference type="EMBL" id="KIK57986.1"/>
    </source>
</evidence>
<dbReference type="SUPFAM" id="SSF47954">
    <property type="entry name" value="Cyclin-like"/>
    <property type="match status" value="1"/>
</dbReference>
<keyword evidence="5" id="KW-1185">Reference proteome</keyword>
<feature type="region of interest" description="Disordered" evidence="2">
    <location>
        <begin position="202"/>
        <end position="244"/>
    </location>
</feature>
<dbReference type="GO" id="GO:0000307">
    <property type="term" value="C:cyclin-dependent protein kinase holoenzyme complex"/>
    <property type="evidence" value="ECO:0007669"/>
    <property type="project" value="TreeGrafter"/>
</dbReference>
<dbReference type="HOGENOM" id="CLU_536416_0_0_1"/>
<feature type="region of interest" description="Disordered" evidence="2">
    <location>
        <begin position="1"/>
        <end position="25"/>
    </location>
</feature>
<dbReference type="SMART" id="SM00385">
    <property type="entry name" value="CYCLIN"/>
    <property type="match status" value="1"/>
</dbReference>
<proteinExistence type="inferred from homology"/>
<dbReference type="GO" id="GO:0019901">
    <property type="term" value="F:protein kinase binding"/>
    <property type="evidence" value="ECO:0007669"/>
    <property type="project" value="InterPro"/>
</dbReference>
<sequence length="508" mass="56910">MPKKAANPNRIFQPIPLSSVPPQSDTKPDPFYGHEYMACLCARFITHLFASPEYPPTSSCSKANPKLAHFIAYAFHRARLHESVAFTALVLLQRLKARFPSARGSSGHRLFISAYMIASKVLCDDTYSNKSWCVVAQGMFTLREINQMEREMCSYLEWELNVDIPILSNFQYMVKKDFGSPQGSYPTYVPWLVSRRAPRTAVSEPGTSCKARPEEGSKIPSPTSVDERLTKKGNTTGIERSEGSSILSRCRGYENHQAAAEEAQMYTDCVHQPQPVSGTKQQVNLNVQMDPTNVDFKPPTDPLEKRMEVEETRDSPGIKSKEKPTGKVIPTPPLRRRRSKSVGGEINQKVSELDSDDQSPTSSFFHSSEKFTINDGKFNAVGRDMHASTTTHNGDSTTTITIKNCVLSWNISEPKDNHNLPPEPISSTSTHSPLPPSSNHPASDPEHARWSTTTFIPAVYHYYVQPVIMYPVYWIGSYFIPTVTSWFHPPPAPAPCTSSYWLTSYYSN</sequence>
<dbReference type="Proteomes" id="UP000053593">
    <property type="component" value="Unassembled WGS sequence"/>
</dbReference>
<dbReference type="AlphaFoldDB" id="A0A0D0BRW9"/>
<accession>A0A0D0BRW9</accession>